<dbReference type="InterPro" id="IPR025202">
    <property type="entry name" value="PLD-like_dom"/>
</dbReference>
<dbReference type="AlphaFoldDB" id="A0A9X5E980"/>
<dbReference type="RefSeq" id="WP_039716098.1">
    <property type="nucleotide sequence ID" value="NZ_JTJC03000005.1"/>
</dbReference>
<evidence type="ECO:0000313" key="4">
    <source>
        <dbReference type="Proteomes" id="UP000031532"/>
    </source>
</evidence>
<dbReference type="GO" id="GO:0030572">
    <property type="term" value="F:phosphatidyltransferase activity"/>
    <property type="evidence" value="ECO:0007669"/>
    <property type="project" value="UniProtKB-ARBA"/>
</dbReference>
<keyword evidence="4" id="KW-1185">Reference proteome</keyword>
<proteinExistence type="predicted"/>
<dbReference type="Proteomes" id="UP000031532">
    <property type="component" value="Unassembled WGS sequence"/>
</dbReference>
<dbReference type="Gene3D" id="3.30.870.10">
    <property type="entry name" value="Endonuclease Chain A"/>
    <property type="match status" value="2"/>
</dbReference>
<keyword evidence="1" id="KW-0472">Membrane</keyword>
<dbReference type="CDD" id="cd09110">
    <property type="entry name" value="PLDc_CLS_1"/>
    <property type="match status" value="1"/>
</dbReference>
<evidence type="ECO:0000259" key="2">
    <source>
        <dbReference type="PROSITE" id="PS50035"/>
    </source>
</evidence>
<dbReference type="InterPro" id="IPR001736">
    <property type="entry name" value="PLipase_D/transphosphatidylase"/>
</dbReference>
<protein>
    <submittedName>
        <fullName evidence="3">Phosphatidylserine/phosphatidylglycerophosphate/ cardiolipin synthase family protein</fullName>
    </submittedName>
</protein>
<sequence length="430" mass="48979">MTQLFPLLWWISGGCLTAIIGVFVILYFRGTFRDRIEYKVENVPAPQDARFSLALASLSNSVVTSGRSTDFWLEAEEINAARLEAVRSAKHTIHFETFFMTPGRRANDFAAAIAEKAQAGVKVQVIVDKYGVKTLPQRYWRRLKAAGVEVRFFNDFNWRSPIDYFARSHRKLLIIDGEFALIGGAGVSDYWDGRDNIRGTHPWYDFETRLEGEVVAVLEGMFMQHWTYVHGTADLSTTVSHLGASSNPTILVTAGDDPSYRSASVKALFQVSIHAARQQVWIASPYFLADKNIRIALVDARKRGVDVKIFTNGIRSDKRFVYFASCEQYRDLLAAGVEIYEYQPSMMHAKALLLDNRWLSTGSANFDPRSFFHNDELDISTSDIRLVKHVEKIFLQGFAKSKQVSFSEWKKRPLWQRALAKIVLFFESQL</sequence>
<dbReference type="Pfam" id="PF13091">
    <property type="entry name" value="PLDc_2"/>
    <property type="match status" value="2"/>
</dbReference>
<gene>
    <name evidence="3" type="ORF">QH73_0017625</name>
</gene>
<keyword evidence="1" id="KW-1133">Transmembrane helix</keyword>
<evidence type="ECO:0000313" key="3">
    <source>
        <dbReference type="EMBL" id="NHC36439.1"/>
    </source>
</evidence>
<name>A0A9X5E980_9CYAN</name>
<dbReference type="PROSITE" id="PS50035">
    <property type="entry name" value="PLD"/>
    <property type="match status" value="2"/>
</dbReference>
<dbReference type="EMBL" id="JTJC03000005">
    <property type="protein sequence ID" value="NHC36439.1"/>
    <property type="molecule type" value="Genomic_DNA"/>
</dbReference>
<comment type="caution">
    <text evidence="3">The sequence shown here is derived from an EMBL/GenBank/DDBJ whole genome shotgun (WGS) entry which is preliminary data.</text>
</comment>
<dbReference type="OrthoDB" id="9762009at2"/>
<dbReference type="SMART" id="SM00155">
    <property type="entry name" value="PLDc"/>
    <property type="match status" value="2"/>
</dbReference>
<organism evidence="3 4">
    <name type="scientific">Scytonema millei VB511283</name>
    <dbReference type="NCBI Taxonomy" id="1245923"/>
    <lineage>
        <taxon>Bacteria</taxon>
        <taxon>Bacillati</taxon>
        <taxon>Cyanobacteriota</taxon>
        <taxon>Cyanophyceae</taxon>
        <taxon>Nostocales</taxon>
        <taxon>Scytonemataceae</taxon>
        <taxon>Scytonema</taxon>
    </lineage>
</organism>
<dbReference type="CDD" id="cd09159">
    <property type="entry name" value="PLDc_ybhO_like_2"/>
    <property type="match status" value="1"/>
</dbReference>
<keyword evidence="1" id="KW-0812">Transmembrane</keyword>
<feature type="domain" description="PLD phosphodiesterase" evidence="2">
    <location>
        <begin position="343"/>
        <end position="370"/>
    </location>
</feature>
<dbReference type="PANTHER" id="PTHR21248:SF22">
    <property type="entry name" value="PHOSPHOLIPASE D"/>
    <property type="match status" value="1"/>
</dbReference>
<evidence type="ECO:0000256" key="1">
    <source>
        <dbReference type="SAM" id="Phobius"/>
    </source>
</evidence>
<dbReference type="PANTHER" id="PTHR21248">
    <property type="entry name" value="CARDIOLIPIN SYNTHASE"/>
    <property type="match status" value="1"/>
</dbReference>
<feature type="domain" description="PLD phosphodiesterase" evidence="2">
    <location>
        <begin position="164"/>
        <end position="191"/>
    </location>
</feature>
<dbReference type="GO" id="GO:0032049">
    <property type="term" value="P:cardiolipin biosynthetic process"/>
    <property type="evidence" value="ECO:0007669"/>
    <property type="project" value="UniProtKB-ARBA"/>
</dbReference>
<accession>A0A9X5E980</accession>
<reference evidence="3 4" key="1">
    <citation type="journal article" date="2015" name="Genome Announc.">
        <title>Draft Genome Sequence of the Terrestrial Cyanobacterium Scytonema millei VB511283, Isolated from Eastern India.</title>
        <authorList>
            <person name="Sen D."/>
            <person name="Chandrababunaidu M.M."/>
            <person name="Singh D."/>
            <person name="Sanghi N."/>
            <person name="Ghorai A."/>
            <person name="Mishra G.P."/>
            <person name="Madduluri M."/>
            <person name="Adhikary S.P."/>
            <person name="Tripathy S."/>
        </authorList>
    </citation>
    <scope>NUCLEOTIDE SEQUENCE [LARGE SCALE GENOMIC DNA]</scope>
    <source>
        <strain evidence="3 4">VB511283</strain>
    </source>
</reference>
<feature type="transmembrane region" description="Helical" evidence="1">
    <location>
        <begin position="6"/>
        <end position="28"/>
    </location>
</feature>
<dbReference type="SUPFAM" id="SSF56024">
    <property type="entry name" value="Phospholipase D/nuclease"/>
    <property type="match status" value="2"/>
</dbReference>